<feature type="region of interest" description="Disordered" evidence="1">
    <location>
        <begin position="30"/>
        <end position="55"/>
    </location>
</feature>
<gene>
    <name evidence="2" type="ORF">MRSR164_05310</name>
</gene>
<comment type="caution">
    <text evidence="2">The sequence shown here is derived from an EMBL/GenBank/DDBJ whole genome shotgun (WGS) entry which is preliminary data.</text>
</comment>
<evidence type="ECO:0000256" key="1">
    <source>
        <dbReference type="SAM" id="MobiDB-lite"/>
    </source>
</evidence>
<sequence>MISLSDTLMTAASLLGLGAATPSLRNAAEAAPFRDLTDEDDPPLDRGRFVSPEPEAADDPFFLAVADALREAGYLDS</sequence>
<protein>
    <submittedName>
        <fullName evidence="2">Uncharacterized protein</fullName>
    </submittedName>
</protein>
<proteinExistence type="predicted"/>
<keyword evidence="3" id="KW-1185">Reference proteome</keyword>
<dbReference type="EMBL" id="MLBY01000003">
    <property type="protein sequence ID" value="MEE7456228.1"/>
    <property type="molecule type" value="Genomic_DNA"/>
</dbReference>
<evidence type="ECO:0000313" key="2">
    <source>
        <dbReference type="EMBL" id="MEE7456228.1"/>
    </source>
</evidence>
<reference evidence="2 3" key="1">
    <citation type="journal article" date="2012" name="Genet. Mol. Biol.">
        <title>Analysis of 16S rRNA and mxaF genes revealing insights into Methylobacterium niche-specific plant association.</title>
        <authorList>
            <person name="Dourado M.N."/>
            <person name="Andreote F.D."/>
            <person name="Dini-Andreote F."/>
            <person name="Conti R."/>
            <person name="Araujo J.M."/>
            <person name="Araujo W.L."/>
        </authorList>
    </citation>
    <scope>NUCLEOTIDE SEQUENCE [LARGE SCALE GENOMIC DNA]</scope>
    <source>
        <strain evidence="2 3">SR1.6/4</strain>
    </source>
</reference>
<dbReference type="Proteomes" id="UP001349262">
    <property type="component" value="Unassembled WGS sequence"/>
</dbReference>
<evidence type="ECO:0000313" key="3">
    <source>
        <dbReference type="Proteomes" id="UP001349262"/>
    </source>
</evidence>
<name>A0ABU7T6S4_9HYPH</name>
<accession>A0ABU7T6S4</accession>
<organism evidence="2 3">
    <name type="scientific">Methylobacterium radiotolerans</name>
    <dbReference type="NCBI Taxonomy" id="31998"/>
    <lineage>
        <taxon>Bacteria</taxon>
        <taxon>Pseudomonadati</taxon>
        <taxon>Pseudomonadota</taxon>
        <taxon>Alphaproteobacteria</taxon>
        <taxon>Hyphomicrobiales</taxon>
        <taxon>Methylobacteriaceae</taxon>
        <taxon>Methylobacterium</taxon>
    </lineage>
</organism>